<dbReference type="Proteomes" id="UP000060513">
    <property type="component" value="Chromosome"/>
</dbReference>
<proteinExistence type="predicted"/>
<sequence>MASPALDAAVDRIRTVFAGVTSPVETGCGMCHLPEETALLRTPDVELPDDVLRMFAHEVPNHFDDHPAVMRRILPQLAAQLATGRFPRLDAYELTGLARSRWQTWPAEQAVAVRTFLETWWTDTVTSDAPRYPVHEVFESCVTAGSTVTPYLAVWAGQPLGGPADRHLADCLERWIDDLLGDLTSPLFSWWSDPCHDEPLAELQAWVVEHAPPRLHARGADPLLRFKTGLLALPYEQRWTEEVWAAAPDS</sequence>
<dbReference type="OMA" id="NCECHWG"/>
<dbReference type="KEGG" id="spri:SPRI_5846"/>
<dbReference type="EMBL" id="CP011340">
    <property type="protein sequence ID" value="ALC24152.1"/>
    <property type="molecule type" value="Genomic_DNA"/>
</dbReference>
<organism evidence="1">
    <name type="scientific">Streptomyces pristinaespiralis</name>
    <dbReference type="NCBI Taxonomy" id="38300"/>
    <lineage>
        <taxon>Bacteria</taxon>
        <taxon>Bacillati</taxon>
        <taxon>Actinomycetota</taxon>
        <taxon>Actinomycetes</taxon>
        <taxon>Kitasatosporales</taxon>
        <taxon>Streptomycetaceae</taxon>
        <taxon>Streptomyces</taxon>
    </lineage>
</organism>
<evidence type="ECO:0000313" key="2">
    <source>
        <dbReference type="Proteomes" id="UP000060513"/>
    </source>
</evidence>
<dbReference type="OrthoDB" id="4535590at2"/>
<dbReference type="PATRIC" id="fig|38300.4.peg.6122"/>
<dbReference type="GeneID" id="97233108"/>
<evidence type="ECO:0000313" key="1">
    <source>
        <dbReference type="EMBL" id="ALC24152.1"/>
    </source>
</evidence>
<name>A0A0M4DEW7_STRPR</name>
<protein>
    <submittedName>
        <fullName evidence="1">Uncharacterized protein</fullName>
    </submittedName>
</protein>
<dbReference type="RefSeq" id="WP_005319413.1">
    <property type="nucleotide sequence ID" value="NZ_CP011340.1"/>
</dbReference>
<dbReference type="AlphaFoldDB" id="A0A0M4DEW7"/>
<accession>A0A0M4DEW7</accession>
<reference evidence="1 2" key="1">
    <citation type="submission" date="2015-08" db="EMBL/GenBank/DDBJ databases">
        <title>Genome sequence of the pristinamycin over-producing bacterium Streptomyces pristinaespiralis HCCB10218.</title>
        <authorList>
            <person name="Tian J."/>
            <person name="Yang J."/>
            <person name="Li L."/>
            <person name="Ruan L."/>
            <person name="Wei W."/>
            <person name="Zheng G."/>
            <person name="Wei Z."/>
            <person name="Yang S."/>
            <person name="Ge M."/>
            <person name="Jiang W."/>
            <person name="Lu Y."/>
        </authorList>
    </citation>
    <scope>NUCLEOTIDE SEQUENCE [LARGE SCALE GENOMIC DNA]</scope>
    <source>
        <strain evidence="1 2">HCCB 10218</strain>
    </source>
</reference>
<gene>
    <name evidence="1" type="ORF">SPRI_5846</name>
</gene>